<dbReference type="AlphaFoldDB" id="A0A9N9LNT7"/>
<dbReference type="InterPro" id="IPR016064">
    <property type="entry name" value="NAD/diacylglycerol_kinase_sf"/>
</dbReference>
<dbReference type="GO" id="GO:0005737">
    <property type="term" value="C:cytoplasm"/>
    <property type="evidence" value="ECO:0007669"/>
    <property type="project" value="TreeGrafter"/>
</dbReference>
<dbReference type="GO" id="GO:0046512">
    <property type="term" value="P:sphingosine biosynthetic process"/>
    <property type="evidence" value="ECO:0007669"/>
    <property type="project" value="TreeGrafter"/>
</dbReference>
<dbReference type="InterPro" id="IPR050187">
    <property type="entry name" value="Lipid_Phosphate_FormReg"/>
</dbReference>
<evidence type="ECO:0000259" key="2">
    <source>
        <dbReference type="PROSITE" id="PS50146"/>
    </source>
</evidence>
<accession>A0A9N9LNT7</accession>
<dbReference type="OrthoDB" id="3853857at2759"/>
<dbReference type="InterPro" id="IPR001206">
    <property type="entry name" value="Diacylglycerol_kinase_cat_dom"/>
</dbReference>
<comment type="caution">
    <text evidence="3">The sequence shown here is derived from an EMBL/GenBank/DDBJ whole genome shotgun (WGS) entry which is preliminary data.</text>
</comment>
<dbReference type="EMBL" id="CAJVRM010000155">
    <property type="protein sequence ID" value="CAG8975892.1"/>
    <property type="molecule type" value="Genomic_DNA"/>
</dbReference>
<gene>
    <name evidence="3" type="ORF">HYALB_00006509</name>
</gene>
<dbReference type="Gene3D" id="3.40.50.10330">
    <property type="entry name" value="Probable inorganic polyphosphate/atp-NAD kinase, domain 1"/>
    <property type="match status" value="1"/>
</dbReference>
<sequence length="466" mass="50472">MATHQPPTSSPTAAQDEIANPNNPNPNDGLTYNNGTLKGDELEIKDEDIITVTSIRLSEHRYTILSLAPPSDTNPETKAPAFSLQTTHAKSLPKEFLRKHQFQGLPSYLGPDSYLPILVSTVSGTGLAPSFLEEVLRPVLNAIGLSEPQYEVIRTESTESILQFAKGKLLRGANEGRGQTVILLSGDGGVVDIINGLLQDGDRSSTCVPPSLIQMPLGTGNALFHTLHKQSPLPSLYIQALRTLLTGTSKPLPKFSASFSPGSRLLTNEGQTATPIPNNKIHGAVVASYGLHSTLVADSDTVEYRKHGAKRFGLVAKDLLFPDSGAPHKYLASVTLVRNGKEEVLERKEHTYILATLVSNLEKTFTISPASRPLDSILRIVHFGAKSGEQTMDIMKGAYEDGKHIESANVAYEAIDGFKISFQEGGESWKWRRCCVDGLIVGVEEGGWVEVKMGKGEEVVRIVSDL</sequence>
<feature type="compositionally biased region" description="Polar residues" evidence="1">
    <location>
        <begin position="1"/>
        <end position="13"/>
    </location>
</feature>
<feature type="region of interest" description="Disordered" evidence="1">
    <location>
        <begin position="1"/>
        <end position="34"/>
    </location>
</feature>
<dbReference type="PROSITE" id="PS50146">
    <property type="entry name" value="DAGK"/>
    <property type="match status" value="1"/>
</dbReference>
<protein>
    <recommendedName>
        <fullName evidence="2">DAGKc domain-containing protein</fullName>
    </recommendedName>
</protein>
<organism evidence="3 4">
    <name type="scientific">Hymenoscyphus albidus</name>
    <dbReference type="NCBI Taxonomy" id="595503"/>
    <lineage>
        <taxon>Eukaryota</taxon>
        <taxon>Fungi</taxon>
        <taxon>Dikarya</taxon>
        <taxon>Ascomycota</taxon>
        <taxon>Pezizomycotina</taxon>
        <taxon>Leotiomycetes</taxon>
        <taxon>Helotiales</taxon>
        <taxon>Helotiaceae</taxon>
        <taxon>Hymenoscyphus</taxon>
    </lineage>
</organism>
<name>A0A9N9LNT7_9HELO</name>
<dbReference type="Gene3D" id="2.60.200.40">
    <property type="match status" value="1"/>
</dbReference>
<reference evidence="3" key="1">
    <citation type="submission" date="2021-07" db="EMBL/GenBank/DDBJ databases">
        <authorList>
            <person name="Durling M."/>
        </authorList>
    </citation>
    <scope>NUCLEOTIDE SEQUENCE</scope>
</reference>
<evidence type="ECO:0000313" key="3">
    <source>
        <dbReference type="EMBL" id="CAG8975892.1"/>
    </source>
</evidence>
<dbReference type="GO" id="GO:0001727">
    <property type="term" value="F:lipid kinase activity"/>
    <property type="evidence" value="ECO:0007669"/>
    <property type="project" value="TreeGrafter"/>
</dbReference>
<dbReference type="PANTHER" id="PTHR12358">
    <property type="entry name" value="SPHINGOSINE KINASE"/>
    <property type="match status" value="1"/>
</dbReference>
<feature type="compositionally biased region" description="Polar residues" evidence="1">
    <location>
        <begin position="20"/>
        <end position="34"/>
    </location>
</feature>
<dbReference type="GO" id="GO:0016020">
    <property type="term" value="C:membrane"/>
    <property type="evidence" value="ECO:0007669"/>
    <property type="project" value="TreeGrafter"/>
</dbReference>
<dbReference type="InterPro" id="IPR017438">
    <property type="entry name" value="ATP-NAD_kinase_N"/>
</dbReference>
<keyword evidence="4" id="KW-1185">Reference proteome</keyword>
<proteinExistence type="predicted"/>
<evidence type="ECO:0000313" key="4">
    <source>
        <dbReference type="Proteomes" id="UP000701801"/>
    </source>
</evidence>
<evidence type="ECO:0000256" key="1">
    <source>
        <dbReference type="SAM" id="MobiDB-lite"/>
    </source>
</evidence>
<dbReference type="Pfam" id="PF00781">
    <property type="entry name" value="DAGK_cat"/>
    <property type="match status" value="1"/>
</dbReference>
<dbReference type="PANTHER" id="PTHR12358:SF108">
    <property type="entry name" value="DAGKC DOMAIN-CONTAINING PROTEIN"/>
    <property type="match status" value="1"/>
</dbReference>
<feature type="domain" description="DAGKc" evidence="2">
    <location>
        <begin position="110"/>
        <end position="261"/>
    </location>
</feature>
<dbReference type="SUPFAM" id="SSF111331">
    <property type="entry name" value="NAD kinase/diacylglycerol kinase-like"/>
    <property type="match status" value="1"/>
</dbReference>
<dbReference type="Proteomes" id="UP000701801">
    <property type="component" value="Unassembled WGS sequence"/>
</dbReference>